<comment type="similarity">
    <text evidence="1">Belongs to the Gfo/Idh/MocA family.</text>
</comment>
<dbReference type="GO" id="GO:0016491">
    <property type="term" value="F:oxidoreductase activity"/>
    <property type="evidence" value="ECO:0007669"/>
    <property type="project" value="UniProtKB-KW"/>
</dbReference>
<evidence type="ECO:0000259" key="4">
    <source>
        <dbReference type="Pfam" id="PF22725"/>
    </source>
</evidence>
<dbReference type="SUPFAM" id="SSF55347">
    <property type="entry name" value="Glyceraldehyde-3-phosphate dehydrogenase-like, C-terminal domain"/>
    <property type="match status" value="1"/>
</dbReference>
<evidence type="ECO:0000313" key="5">
    <source>
        <dbReference type="EMBL" id="PSC70700.1"/>
    </source>
</evidence>
<dbReference type="Gene3D" id="3.30.360.10">
    <property type="entry name" value="Dihydrodipicolinate Reductase, domain 2"/>
    <property type="match status" value="1"/>
</dbReference>
<dbReference type="InterPro" id="IPR050463">
    <property type="entry name" value="Gfo/Idh/MocA_oxidrdct_glycsds"/>
</dbReference>
<dbReference type="GO" id="GO:0000166">
    <property type="term" value="F:nucleotide binding"/>
    <property type="evidence" value="ECO:0007669"/>
    <property type="project" value="InterPro"/>
</dbReference>
<comment type="caution">
    <text evidence="5">The sequence shown here is derived from an EMBL/GenBank/DDBJ whole genome shotgun (WGS) entry which is preliminary data.</text>
</comment>
<feature type="domain" description="Gfo/Idh/MocA-like oxidoreductase N-terminal" evidence="3">
    <location>
        <begin position="10"/>
        <end position="126"/>
    </location>
</feature>
<sequence length="357" mass="38310">MAANGESELVRVGIIGAGGNTKLRHIPNLQDIPGVQLAAVCNRSLASSRASAEAYGIPKATDDWRAVVEDPDIDAVVIGTWPNMHAPLTIAALEAGKHVLCEARMAMNAAEARAMLAAARRPPRRVAQLVPSPFTLPWDAAVQDILREGILGALTYISVRSVGRAFPDPPGALMSWRQDADLSGVNALTLGIYYEALQRWVGDARRVMAMSKTVVGMRLHAEACALTGVRVPDHVDVLAEMACGAQAHMVFSAVMGAAREPTSEIWLHGTEGTLHLDVDDGVLSMALKSEGGHMRQVEVPAERRGFWRVEHEFVGAIRGQEKVKLTDFATGVRYMEFSEAVARSAASGRAVALPLLD</sequence>
<gene>
    <name evidence="5" type="ORF">C2E20_5803</name>
</gene>
<name>A0A2P6V9E0_9CHLO</name>
<dbReference type="AlphaFoldDB" id="A0A2P6V9E0"/>
<proteinExistence type="inferred from homology"/>
<reference evidence="5 6" key="1">
    <citation type="journal article" date="2018" name="Plant J.">
        <title>Genome sequences of Chlorella sorokiniana UTEX 1602 and Micractinium conductrix SAG 241.80: implications to maltose excretion by a green alga.</title>
        <authorList>
            <person name="Arriola M.B."/>
            <person name="Velmurugan N."/>
            <person name="Zhang Y."/>
            <person name="Plunkett M.H."/>
            <person name="Hondzo H."/>
            <person name="Barney B.M."/>
        </authorList>
    </citation>
    <scope>NUCLEOTIDE SEQUENCE [LARGE SCALE GENOMIC DNA]</scope>
    <source>
        <strain evidence="5 6">SAG 241.80</strain>
    </source>
</reference>
<protein>
    <submittedName>
        <fullName evidence="5">1,5-anhydro-D-fructose reductase</fullName>
    </submittedName>
</protein>
<dbReference type="EMBL" id="LHPF02000018">
    <property type="protein sequence ID" value="PSC70700.1"/>
    <property type="molecule type" value="Genomic_DNA"/>
</dbReference>
<evidence type="ECO:0000256" key="1">
    <source>
        <dbReference type="ARBA" id="ARBA00010928"/>
    </source>
</evidence>
<dbReference type="Proteomes" id="UP000239649">
    <property type="component" value="Unassembled WGS sequence"/>
</dbReference>
<dbReference type="STRING" id="554055.A0A2P6V9E0"/>
<evidence type="ECO:0000313" key="6">
    <source>
        <dbReference type="Proteomes" id="UP000239649"/>
    </source>
</evidence>
<dbReference type="InterPro" id="IPR055170">
    <property type="entry name" value="GFO_IDH_MocA-like_dom"/>
</dbReference>
<dbReference type="InterPro" id="IPR036291">
    <property type="entry name" value="NAD(P)-bd_dom_sf"/>
</dbReference>
<organism evidence="5 6">
    <name type="scientific">Micractinium conductrix</name>
    <dbReference type="NCBI Taxonomy" id="554055"/>
    <lineage>
        <taxon>Eukaryota</taxon>
        <taxon>Viridiplantae</taxon>
        <taxon>Chlorophyta</taxon>
        <taxon>core chlorophytes</taxon>
        <taxon>Trebouxiophyceae</taxon>
        <taxon>Chlorellales</taxon>
        <taxon>Chlorellaceae</taxon>
        <taxon>Chlorella clade</taxon>
        <taxon>Micractinium</taxon>
    </lineage>
</organism>
<dbReference type="Gene3D" id="3.40.50.720">
    <property type="entry name" value="NAD(P)-binding Rossmann-like Domain"/>
    <property type="match status" value="1"/>
</dbReference>
<dbReference type="OrthoDB" id="2129491at2759"/>
<keyword evidence="2" id="KW-0560">Oxidoreductase</keyword>
<dbReference type="PANTHER" id="PTHR43818">
    <property type="entry name" value="BCDNA.GH03377"/>
    <property type="match status" value="1"/>
</dbReference>
<keyword evidence="6" id="KW-1185">Reference proteome</keyword>
<evidence type="ECO:0000256" key="2">
    <source>
        <dbReference type="ARBA" id="ARBA00023002"/>
    </source>
</evidence>
<accession>A0A2P6V9E0</accession>
<dbReference type="PANTHER" id="PTHR43818:SF11">
    <property type="entry name" value="BCDNA.GH03377"/>
    <property type="match status" value="1"/>
</dbReference>
<dbReference type="Pfam" id="PF01408">
    <property type="entry name" value="GFO_IDH_MocA"/>
    <property type="match status" value="1"/>
</dbReference>
<dbReference type="SUPFAM" id="SSF51735">
    <property type="entry name" value="NAD(P)-binding Rossmann-fold domains"/>
    <property type="match status" value="1"/>
</dbReference>
<dbReference type="Pfam" id="PF22725">
    <property type="entry name" value="GFO_IDH_MocA_C3"/>
    <property type="match status" value="1"/>
</dbReference>
<evidence type="ECO:0000259" key="3">
    <source>
        <dbReference type="Pfam" id="PF01408"/>
    </source>
</evidence>
<feature type="domain" description="GFO/IDH/MocA-like oxidoreductase" evidence="4">
    <location>
        <begin position="141"/>
        <end position="274"/>
    </location>
</feature>
<dbReference type="InterPro" id="IPR000683">
    <property type="entry name" value="Gfo/Idh/MocA-like_OxRdtase_N"/>
</dbReference>